<dbReference type="Pfam" id="PF03797">
    <property type="entry name" value="Autotransporter"/>
    <property type="match status" value="1"/>
</dbReference>
<proteinExistence type="predicted"/>
<reference evidence="3" key="1">
    <citation type="submission" date="2016-10" db="EMBL/GenBank/DDBJ databases">
        <authorList>
            <person name="Varghese N."/>
            <person name="Submissions S."/>
        </authorList>
    </citation>
    <scope>NUCLEOTIDE SEQUENCE [LARGE SCALE GENOMIC DNA]</scope>
    <source>
        <strain evidence="3">KCTC 32246</strain>
    </source>
</reference>
<dbReference type="NCBIfam" id="TIGR01414">
    <property type="entry name" value="autotrans_barl"/>
    <property type="match status" value="1"/>
</dbReference>
<gene>
    <name evidence="2" type="ORF">SAMN05216363_2546</name>
</gene>
<dbReference type="Proteomes" id="UP000198675">
    <property type="component" value="Chromosome I"/>
</dbReference>
<dbReference type="GO" id="GO:0019867">
    <property type="term" value="C:outer membrane"/>
    <property type="evidence" value="ECO:0007669"/>
    <property type="project" value="InterPro"/>
</dbReference>
<accession>A0A1H2M006</accession>
<dbReference type="InterPro" id="IPR005546">
    <property type="entry name" value="Autotransporte_beta"/>
</dbReference>
<protein>
    <submittedName>
        <fullName evidence="2">Outer membrane autotransporter barrel domain-containing protein</fullName>
    </submittedName>
</protein>
<evidence type="ECO:0000313" key="2">
    <source>
        <dbReference type="EMBL" id="SDU86567.1"/>
    </source>
</evidence>
<sequence length="315" mass="35293">MEANMALRVALLGLGLLQVATGVVAGDLALDQRALLLEDSRLPREAALDRLQQVRFAFREAAPEAGEWPLWSRTYGIQGSWDDAGLERRGEGLLMGMDRALGGQWIGGVLGGVARARLDHDQGHGRTDSRYLGVYAATRVYNQLGFRLGLLHGWHELERRDNARSWQLFGESSYAMDYRTFTSEPFAGLALVHLDADARRFDGLRLAAAHEQAGYLTLGWRLAAPWYWQQRKWVGRASLALRQNLGSDRLRDEAVDGDGALQQMHSREFERSSLRLDLSLDHELSRSLYLGLTYAGHYAEDARDNALAARLSLKF</sequence>
<dbReference type="PROSITE" id="PS51208">
    <property type="entry name" value="AUTOTRANSPORTER"/>
    <property type="match status" value="1"/>
</dbReference>
<dbReference type="InterPro" id="IPR036709">
    <property type="entry name" value="Autotransporte_beta_dom_sf"/>
</dbReference>
<name>A0A1H2M006_9PSED</name>
<keyword evidence="3" id="KW-1185">Reference proteome</keyword>
<evidence type="ECO:0000313" key="3">
    <source>
        <dbReference type="Proteomes" id="UP000198675"/>
    </source>
</evidence>
<dbReference type="AlphaFoldDB" id="A0A1H2M006"/>
<dbReference type="Gene3D" id="2.40.128.130">
    <property type="entry name" value="Autotransporter beta-domain"/>
    <property type="match status" value="1"/>
</dbReference>
<dbReference type="SUPFAM" id="SSF103515">
    <property type="entry name" value="Autotransporter"/>
    <property type="match status" value="1"/>
</dbReference>
<evidence type="ECO:0000259" key="1">
    <source>
        <dbReference type="PROSITE" id="PS51208"/>
    </source>
</evidence>
<feature type="domain" description="Autotransporter" evidence="1">
    <location>
        <begin position="63"/>
        <end position="315"/>
    </location>
</feature>
<dbReference type="SMART" id="SM00869">
    <property type="entry name" value="Autotransporter"/>
    <property type="match status" value="1"/>
</dbReference>
<organism evidence="2 3">
    <name type="scientific">Pseudomonas sihuiensis</name>
    <dbReference type="NCBI Taxonomy" id="1274359"/>
    <lineage>
        <taxon>Bacteria</taxon>
        <taxon>Pseudomonadati</taxon>
        <taxon>Pseudomonadota</taxon>
        <taxon>Gammaproteobacteria</taxon>
        <taxon>Pseudomonadales</taxon>
        <taxon>Pseudomonadaceae</taxon>
        <taxon>Pseudomonas</taxon>
    </lineage>
</organism>
<dbReference type="InterPro" id="IPR006315">
    <property type="entry name" value="OM_autotransptr_brl_dom"/>
</dbReference>
<dbReference type="EMBL" id="LT629797">
    <property type="protein sequence ID" value="SDU86567.1"/>
    <property type="molecule type" value="Genomic_DNA"/>
</dbReference>